<proteinExistence type="predicted"/>
<name>A0ACB7WIZ2_DIOAL</name>
<evidence type="ECO:0000313" key="2">
    <source>
        <dbReference type="Proteomes" id="UP000827976"/>
    </source>
</evidence>
<keyword evidence="2" id="KW-1185">Reference proteome</keyword>
<reference evidence="2" key="1">
    <citation type="journal article" date="2022" name="Nat. Commun.">
        <title>Chromosome evolution and the genetic basis of agronomically important traits in greater yam.</title>
        <authorList>
            <person name="Bredeson J.V."/>
            <person name="Lyons J.B."/>
            <person name="Oniyinde I.O."/>
            <person name="Okereke N.R."/>
            <person name="Kolade O."/>
            <person name="Nnabue I."/>
            <person name="Nwadili C.O."/>
            <person name="Hribova E."/>
            <person name="Parker M."/>
            <person name="Nwogha J."/>
            <person name="Shu S."/>
            <person name="Carlson J."/>
            <person name="Kariba R."/>
            <person name="Muthemba S."/>
            <person name="Knop K."/>
            <person name="Barton G.J."/>
            <person name="Sherwood A.V."/>
            <person name="Lopez-Montes A."/>
            <person name="Asiedu R."/>
            <person name="Jamnadass R."/>
            <person name="Muchugi A."/>
            <person name="Goodstein D."/>
            <person name="Egesi C.N."/>
            <person name="Featherston J."/>
            <person name="Asfaw A."/>
            <person name="Simpson G.G."/>
            <person name="Dolezel J."/>
            <person name="Hendre P.S."/>
            <person name="Van Deynze A."/>
            <person name="Kumar P.L."/>
            <person name="Obidiegwu J.E."/>
            <person name="Bhattacharjee R."/>
            <person name="Rokhsar D.S."/>
        </authorList>
    </citation>
    <scope>NUCLEOTIDE SEQUENCE [LARGE SCALE GENOMIC DNA]</scope>
    <source>
        <strain evidence="2">cv. TDa95/00328</strain>
    </source>
</reference>
<sequence length="370" mass="41312">METRTRAPSPSPSPSPSPLVLPRSRSGTTARLCHVSSADLTPPFSPNLGRSRSRSASKSRPTPPSPRPKENRESPSPRDPGSNGRVKRTIAVAPSAWALSPGRSPVKEKPKSKPGWMRGGRVLGFLKPTKKDLPAKEEDAHRLRVVYSRLLQWRFANARAETSMKARRSSAEKKLFYAWLRITELRNIVAAKRILIQRRKQKLKVLWILGPQVHVLNQWESVAKKNAEAVGALSRVLGAACLSLPLVEGAKVDMVSVHRHISTALNVMKNIEDTIKMFYCKIEEMTAMLGELVKTVTLEIEASEELMKTSRKAASLEMHEISVRANLIQVMKDEIFSILPIRGDGIDYNHNQGMAFSSWNDFPAVLMQVY</sequence>
<comment type="caution">
    <text evidence="1">The sequence shown here is derived from an EMBL/GenBank/DDBJ whole genome shotgun (WGS) entry which is preliminary data.</text>
</comment>
<organism evidence="1 2">
    <name type="scientific">Dioscorea alata</name>
    <name type="common">Purple yam</name>
    <dbReference type="NCBI Taxonomy" id="55571"/>
    <lineage>
        <taxon>Eukaryota</taxon>
        <taxon>Viridiplantae</taxon>
        <taxon>Streptophyta</taxon>
        <taxon>Embryophyta</taxon>
        <taxon>Tracheophyta</taxon>
        <taxon>Spermatophyta</taxon>
        <taxon>Magnoliopsida</taxon>
        <taxon>Liliopsida</taxon>
        <taxon>Dioscoreales</taxon>
        <taxon>Dioscoreaceae</taxon>
        <taxon>Dioscorea</taxon>
    </lineage>
</organism>
<protein>
    <submittedName>
        <fullName evidence="1">QWRF family protein</fullName>
    </submittedName>
</protein>
<accession>A0ACB7WIZ2</accession>
<gene>
    <name evidence="1" type="ORF">IHE45_04G181100</name>
</gene>
<dbReference type="EMBL" id="CM037014">
    <property type="protein sequence ID" value="KAH7687676.1"/>
    <property type="molecule type" value="Genomic_DNA"/>
</dbReference>
<evidence type="ECO:0000313" key="1">
    <source>
        <dbReference type="EMBL" id="KAH7687676.1"/>
    </source>
</evidence>
<dbReference type="Proteomes" id="UP000827976">
    <property type="component" value="Chromosome 4"/>
</dbReference>